<feature type="transmembrane region" description="Helical" evidence="10">
    <location>
        <begin position="374"/>
        <end position="395"/>
    </location>
</feature>
<dbReference type="Pfam" id="PF04234">
    <property type="entry name" value="CopC"/>
    <property type="match status" value="1"/>
</dbReference>
<keyword evidence="7" id="KW-0186">Copper</keyword>
<keyword evidence="15" id="KW-1185">Reference proteome</keyword>
<evidence type="ECO:0000256" key="4">
    <source>
        <dbReference type="ARBA" id="ARBA00022723"/>
    </source>
</evidence>
<evidence type="ECO:0000256" key="10">
    <source>
        <dbReference type="SAM" id="Phobius"/>
    </source>
</evidence>
<evidence type="ECO:0000256" key="1">
    <source>
        <dbReference type="ARBA" id="ARBA00004651"/>
    </source>
</evidence>
<reference evidence="14 15" key="1">
    <citation type="submission" date="2024-10" db="EMBL/GenBank/DDBJ databases">
        <title>The Natural Products Discovery Center: Release of the First 8490 Sequenced Strains for Exploring Actinobacteria Biosynthetic Diversity.</title>
        <authorList>
            <person name="Kalkreuter E."/>
            <person name="Kautsar S.A."/>
            <person name="Yang D."/>
            <person name="Bader C.D."/>
            <person name="Teijaro C.N."/>
            <person name="Fluegel L."/>
            <person name="Davis C.M."/>
            <person name="Simpson J.R."/>
            <person name="Lauterbach L."/>
            <person name="Steele A.D."/>
            <person name="Gui C."/>
            <person name="Meng S."/>
            <person name="Li G."/>
            <person name="Viehrig K."/>
            <person name="Ye F."/>
            <person name="Su P."/>
            <person name="Kiefer A.F."/>
            <person name="Nichols A."/>
            <person name="Cepeda A.J."/>
            <person name="Yan W."/>
            <person name="Fan B."/>
            <person name="Jiang Y."/>
            <person name="Adhikari A."/>
            <person name="Zheng C.-J."/>
            <person name="Schuster L."/>
            <person name="Cowan T.M."/>
            <person name="Smanski M.J."/>
            <person name="Chevrette M.G."/>
            <person name="De Carvalho L.P.S."/>
            <person name="Shen B."/>
        </authorList>
    </citation>
    <scope>NUCLEOTIDE SEQUENCE [LARGE SCALE GENOMIC DNA]</scope>
    <source>
        <strain evidence="14 15">NPDC007066</strain>
    </source>
</reference>
<evidence type="ECO:0000256" key="5">
    <source>
        <dbReference type="ARBA" id="ARBA00022729"/>
    </source>
</evidence>
<feature type="domain" description="CopC" evidence="12">
    <location>
        <begin position="37"/>
        <end position="133"/>
    </location>
</feature>
<keyword evidence="3 10" id="KW-0812">Transmembrane</keyword>
<sequence length="606" mass="62625">MARRHEKQGGHAVRALLVVVAVLAGALLGSAAPASAHAVLTSSDPRGDAVLKTAPKQITVTFNESVSLAEDSLRVIDPGGRPVTAGDPAHADGKADTARVRLTGDLKEGTYTVSWRMISADGHAVSGGFLFSVGAPSQTRAESTDEPAVDSVVDLLYGTGRYLAYAGLALLIGIAVFALVCWPGSASVRGVRRLFMTGWWALALSTVALLLVRGSYESGGGPAGVFDPRLLRDTVGSRPGIALLARLALLLVAALLLKRGWYQGRADRRTAAAALALGLGLAGTWAASEHASTGIQVPVAMASSVLHLLAMSVWLGGLTALLVALSRAPADASLPPSAVARFSRLALASVAVLAATGVYQSWRGLGSWEALATPYGKTLALKSATVVLMLVAASYSRNRTEQLLREPAEEPVLVTVGGGQGPAPDRTTSPPSGPDSADPGPEEQRRGLRRSVLAEVVIGVVVLAVTTVLTGSQPGRADAEAVTASKVPGRPDVNVTTVPFDTGGTGRTGSGKVQIILEPGRVGRNVVEVTFYAADGSLLAVPGLRLTFTHADKDIGPLDAELADQSGYWGSDTLNLPAAGTWTMRATVRTSDIDQVTVEKAVKIIP</sequence>
<feature type="transmembrane region" description="Helical" evidence="10">
    <location>
        <begin position="194"/>
        <end position="216"/>
    </location>
</feature>
<evidence type="ECO:0000259" key="13">
    <source>
        <dbReference type="Pfam" id="PF05425"/>
    </source>
</evidence>
<dbReference type="Proteomes" id="UP001601288">
    <property type="component" value="Unassembled WGS sequence"/>
</dbReference>
<protein>
    <submittedName>
        <fullName evidence="14">Copper resistance CopC/CopD family protein</fullName>
    </submittedName>
</protein>
<dbReference type="EMBL" id="JBIAFP010000027">
    <property type="protein sequence ID" value="MFE9229675.1"/>
    <property type="molecule type" value="Genomic_DNA"/>
</dbReference>
<gene>
    <name evidence="14" type="ORF">ACFYM3_34795</name>
</gene>
<dbReference type="PANTHER" id="PTHR34820:SF4">
    <property type="entry name" value="INNER MEMBRANE PROTEIN YEBZ"/>
    <property type="match status" value="1"/>
</dbReference>
<keyword evidence="6 10" id="KW-1133">Transmembrane helix</keyword>
<evidence type="ECO:0000313" key="14">
    <source>
        <dbReference type="EMBL" id="MFE9229675.1"/>
    </source>
</evidence>
<dbReference type="InterPro" id="IPR032694">
    <property type="entry name" value="CopC/D"/>
</dbReference>
<dbReference type="InterPro" id="IPR007348">
    <property type="entry name" value="CopC_dom"/>
</dbReference>
<keyword evidence="4" id="KW-0479">Metal-binding</keyword>
<keyword evidence="2" id="KW-1003">Cell membrane</keyword>
<comment type="caution">
    <text evidence="14">The sequence shown here is derived from an EMBL/GenBank/DDBJ whole genome shotgun (WGS) entry which is preliminary data.</text>
</comment>
<evidence type="ECO:0000256" key="11">
    <source>
        <dbReference type="SAM" id="SignalP"/>
    </source>
</evidence>
<feature type="region of interest" description="Disordered" evidence="9">
    <location>
        <begin position="401"/>
        <end position="446"/>
    </location>
</feature>
<feature type="transmembrane region" description="Helical" evidence="10">
    <location>
        <begin position="345"/>
        <end position="362"/>
    </location>
</feature>
<feature type="transmembrane region" description="Helical" evidence="10">
    <location>
        <begin position="236"/>
        <end position="257"/>
    </location>
</feature>
<evidence type="ECO:0000256" key="2">
    <source>
        <dbReference type="ARBA" id="ARBA00022475"/>
    </source>
</evidence>
<feature type="signal peptide" evidence="11">
    <location>
        <begin position="1"/>
        <end position="38"/>
    </location>
</feature>
<dbReference type="Pfam" id="PF05425">
    <property type="entry name" value="CopD"/>
    <property type="match status" value="1"/>
</dbReference>
<evidence type="ECO:0000313" key="15">
    <source>
        <dbReference type="Proteomes" id="UP001601288"/>
    </source>
</evidence>
<evidence type="ECO:0000259" key="12">
    <source>
        <dbReference type="Pfam" id="PF04234"/>
    </source>
</evidence>
<evidence type="ECO:0000256" key="9">
    <source>
        <dbReference type="SAM" id="MobiDB-lite"/>
    </source>
</evidence>
<feature type="transmembrane region" description="Helical" evidence="10">
    <location>
        <begin position="299"/>
        <end position="325"/>
    </location>
</feature>
<organism evidence="14 15">
    <name type="scientific">Streptomyces massasporeus</name>
    <dbReference type="NCBI Taxonomy" id="67324"/>
    <lineage>
        <taxon>Bacteria</taxon>
        <taxon>Bacillati</taxon>
        <taxon>Actinomycetota</taxon>
        <taxon>Actinomycetes</taxon>
        <taxon>Kitasatosporales</taxon>
        <taxon>Streptomycetaceae</taxon>
        <taxon>Streptomyces</taxon>
    </lineage>
</organism>
<evidence type="ECO:0000256" key="3">
    <source>
        <dbReference type="ARBA" id="ARBA00022692"/>
    </source>
</evidence>
<accession>A0ABW6LMP3</accession>
<feature type="transmembrane region" description="Helical" evidence="10">
    <location>
        <begin position="162"/>
        <end position="182"/>
    </location>
</feature>
<feature type="transmembrane region" description="Helical" evidence="10">
    <location>
        <begin position="269"/>
        <end position="287"/>
    </location>
</feature>
<evidence type="ECO:0000256" key="8">
    <source>
        <dbReference type="ARBA" id="ARBA00023136"/>
    </source>
</evidence>
<dbReference type="SUPFAM" id="SSF81296">
    <property type="entry name" value="E set domains"/>
    <property type="match status" value="1"/>
</dbReference>
<feature type="domain" description="Copper resistance protein D" evidence="13">
    <location>
        <begin position="338"/>
        <end position="469"/>
    </location>
</feature>
<proteinExistence type="predicted"/>
<evidence type="ECO:0000256" key="6">
    <source>
        <dbReference type="ARBA" id="ARBA00022989"/>
    </source>
</evidence>
<name>A0ABW6LMP3_9ACTN</name>
<dbReference type="InterPro" id="IPR008457">
    <property type="entry name" value="Cu-R_CopD_dom"/>
</dbReference>
<dbReference type="RefSeq" id="WP_358285644.1">
    <property type="nucleotide sequence ID" value="NZ_JBEYGJ010000023.1"/>
</dbReference>
<dbReference type="InterPro" id="IPR014755">
    <property type="entry name" value="Cu-Rt/internalin_Ig-like"/>
</dbReference>
<comment type="subcellular location">
    <subcellularLocation>
        <location evidence="1">Cell membrane</location>
        <topology evidence="1">Multi-pass membrane protein</topology>
    </subcellularLocation>
</comment>
<dbReference type="InterPro" id="IPR014756">
    <property type="entry name" value="Ig_E-set"/>
</dbReference>
<evidence type="ECO:0000256" key="7">
    <source>
        <dbReference type="ARBA" id="ARBA00023008"/>
    </source>
</evidence>
<dbReference type="Gene3D" id="2.60.40.1220">
    <property type="match status" value="1"/>
</dbReference>
<keyword evidence="5 11" id="KW-0732">Signal</keyword>
<dbReference type="PANTHER" id="PTHR34820">
    <property type="entry name" value="INNER MEMBRANE PROTEIN YEBZ"/>
    <property type="match status" value="1"/>
</dbReference>
<feature type="transmembrane region" description="Helical" evidence="10">
    <location>
        <begin position="452"/>
        <end position="471"/>
    </location>
</feature>
<keyword evidence="8 10" id="KW-0472">Membrane</keyword>
<feature type="chain" id="PRO_5045065440" evidence="11">
    <location>
        <begin position="39"/>
        <end position="606"/>
    </location>
</feature>